<evidence type="ECO:0000313" key="1">
    <source>
        <dbReference type="EMBL" id="KAK8940501.1"/>
    </source>
</evidence>
<keyword evidence="2" id="KW-1185">Reference proteome</keyword>
<proteinExistence type="predicted"/>
<accession>A0AAP0G6H4</accession>
<name>A0AAP0G6H4_9ASPA</name>
<protein>
    <submittedName>
        <fullName evidence="1">Uncharacterized protein</fullName>
    </submittedName>
</protein>
<dbReference type="EMBL" id="JBBWWQ010000008">
    <property type="protein sequence ID" value="KAK8940501.1"/>
    <property type="molecule type" value="Genomic_DNA"/>
</dbReference>
<comment type="caution">
    <text evidence="1">The sequence shown here is derived from an EMBL/GenBank/DDBJ whole genome shotgun (WGS) entry which is preliminary data.</text>
</comment>
<dbReference type="AlphaFoldDB" id="A0AAP0G6H4"/>
<gene>
    <name evidence="1" type="ORF">KSP39_PZI010589</name>
</gene>
<sequence length="71" mass="7956">MTYVVLKGYLYDPIDCVRAAVATEPVKVYKKYISDPGSANPFFRDELLAPVLHFVSVDQGERGLRGKRVVP</sequence>
<evidence type="ECO:0000313" key="2">
    <source>
        <dbReference type="Proteomes" id="UP001418222"/>
    </source>
</evidence>
<organism evidence="1 2">
    <name type="scientific">Platanthera zijinensis</name>
    <dbReference type="NCBI Taxonomy" id="2320716"/>
    <lineage>
        <taxon>Eukaryota</taxon>
        <taxon>Viridiplantae</taxon>
        <taxon>Streptophyta</taxon>
        <taxon>Embryophyta</taxon>
        <taxon>Tracheophyta</taxon>
        <taxon>Spermatophyta</taxon>
        <taxon>Magnoliopsida</taxon>
        <taxon>Liliopsida</taxon>
        <taxon>Asparagales</taxon>
        <taxon>Orchidaceae</taxon>
        <taxon>Orchidoideae</taxon>
        <taxon>Orchideae</taxon>
        <taxon>Orchidinae</taxon>
        <taxon>Platanthera</taxon>
    </lineage>
</organism>
<reference evidence="1 2" key="1">
    <citation type="journal article" date="2022" name="Nat. Plants">
        <title>Genomes of leafy and leafless Platanthera orchids illuminate the evolution of mycoheterotrophy.</title>
        <authorList>
            <person name="Li M.H."/>
            <person name="Liu K.W."/>
            <person name="Li Z."/>
            <person name="Lu H.C."/>
            <person name="Ye Q.L."/>
            <person name="Zhang D."/>
            <person name="Wang J.Y."/>
            <person name="Li Y.F."/>
            <person name="Zhong Z.M."/>
            <person name="Liu X."/>
            <person name="Yu X."/>
            <person name="Liu D.K."/>
            <person name="Tu X.D."/>
            <person name="Liu B."/>
            <person name="Hao Y."/>
            <person name="Liao X.Y."/>
            <person name="Jiang Y.T."/>
            <person name="Sun W.H."/>
            <person name="Chen J."/>
            <person name="Chen Y.Q."/>
            <person name="Ai Y."/>
            <person name="Zhai J.W."/>
            <person name="Wu S.S."/>
            <person name="Zhou Z."/>
            <person name="Hsiao Y.Y."/>
            <person name="Wu W.L."/>
            <person name="Chen Y.Y."/>
            <person name="Lin Y.F."/>
            <person name="Hsu J.L."/>
            <person name="Li C.Y."/>
            <person name="Wang Z.W."/>
            <person name="Zhao X."/>
            <person name="Zhong W.Y."/>
            <person name="Ma X.K."/>
            <person name="Ma L."/>
            <person name="Huang J."/>
            <person name="Chen G.Z."/>
            <person name="Huang M.Z."/>
            <person name="Huang L."/>
            <person name="Peng D.H."/>
            <person name="Luo Y.B."/>
            <person name="Zou S.Q."/>
            <person name="Chen S.P."/>
            <person name="Lan S."/>
            <person name="Tsai W.C."/>
            <person name="Van de Peer Y."/>
            <person name="Liu Z.J."/>
        </authorList>
    </citation>
    <scope>NUCLEOTIDE SEQUENCE [LARGE SCALE GENOMIC DNA]</scope>
    <source>
        <strain evidence="1">Lor287</strain>
    </source>
</reference>
<dbReference type="Proteomes" id="UP001418222">
    <property type="component" value="Unassembled WGS sequence"/>
</dbReference>